<organism evidence="2 3">
    <name type="scientific">Hibiscus syriacus</name>
    <name type="common">Rose of Sharon</name>
    <dbReference type="NCBI Taxonomy" id="106335"/>
    <lineage>
        <taxon>Eukaryota</taxon>
        <taxon>Viridiplantae</taxon>
        <taxon>Streptophyta</taxon>
        <taxon>Embryophyta</taxon>
        <taxon>Tracheophyta</taxon>
        <taxon>Spermatophyta</taxon>
        <taxon>Magnoliopsida</taxon>
        <taxon>eudicotyledons</taxon>
        <taxon>Gunneridae</taxon>
        <taxon>Pentapetalae</taxon>
        <taxon>rosids</taxon>
        <taxon>malvids</taxon>
        <taxon>Malvales</taxon>
        <taxon>Malvaceae</taxon>
        <taxon>Malvoideae</taxon>
        <taxon>Hibiscus</taxon>
    </lineage>
</organism>
<protein>
    <submittedName>
        <fullName evidence="2">Uncharacterized protein</fullName>
    </submittedName>
</protein>
<proteinExistence type="predicted"/>
<dbReference type="PANTHER" id="PTHR33738">
    <property type="entry name" value="EMB|CAB82975.1"/>
    <property type="match status" value="1"/>
</dbReference>
<evidence type="ECO:0000313" key="2">
    <source>
        <dbReference type="EMBL" id="KAE8720555.1"/>
    </source>
</evidence>
<dbReference type="AlphaFoldDB" id="A0A6A3BVH9"/>
<comment type="caution">
    <text evidence="2">The sequence shown here is derived from an EMBL/GenBank/DDBJ whole genome shotgun (WGS) entry which is preliminary data.</text>
</comment>
<reference evidence="2" key="1">
    <citation type="submission" date="2019-09" db="EMBL/GenBank/DDBJ databases">
        <title>Draft genome information of white flower Hibiscus syriacus.</title>
        <authorList>
            <person name="Kim Y.-M."/>
        </authorList>
    </citation>
    <scope>NUCLEOTIDE SEQUENCE [LARGE SCALE GENOMIC DNA]</scope>
    <source>
        <strain evidence="2">YM2019G1</strain>
    </source>
</reference>
<sequence length="162" mass="18110">MEQGKGTKSSSSQLFGSKVSPSSPLRIFQSLFPTQPKVQGEESPMARRQESPNEPLNANPENSEASSIYPHQCVQPCHLSSSIYYGGQDECPRPQTKQGSGIDTVYKDNGEDDSGYATRGNWWQGIIWISLLLSISRQPTYLSRYIGRPRWQFNPFLAIHGT</sequence>
<name>A0A6A3BVH9_HIBSY</name>
<feature type="region of interest" description="Disordered" evidence="1">
    <location>
        <begin position="1"/>
        <end position="67"/>
    </location>
</feature>
<keyword evidence="3" id="KW-1185">Reference proteome</keyword>
<feature type="compositionally biased region" description="Polar residues" evidence="1">
    <location>
        <begin position="52"/>
        <end position="66"/>
    </location>
</feature>
<evidence type="ECO:0000313" key="3">
    <source>
        <dbReference type="Proteomes" id="UP000436088"/>
    </source>
</evidence>
<feature type="compositionally biased region" description="Polar residues" evidence="1">
    <location>
        <begin position="1"/>
        <end position="23"/>
    </location>
</feature>
<evidence type="ECO:0000256" key="1">
    <source>
        <dbReference type="SAM" id="MobiDB-lite"/>
    </source>
</evidence>
<dbReference type="EMBL" id="VEPZ02000707">
    <property type="protein sequence ID" value="KAE8720555.1"/>
    <property type="molecule type" value="Genomic_DNA"/>
</dbReference>
<accession>A0A6A3BVH9</accession>
<gene>
    <name evidence="2" type="ORF">F3Y22_tig00018999pilonHSYRG00017</name>
</gene>
<dbReference type="Proteomes" id="UP000436088">
    <property type="component" value="Unassembled WGS sequence"/>
</dbReference>
<dbReference type="PANTHER" id="PTHR33738:SF1">
    <property type="entry name" value="PLANT_T7H20-70 PROTEIN"/>
    <property type="match status" value="1"/>
</dbReference>